<dbReference type="PANTHER" id="PTHR10587:SF133">
    <property type="entry name" value="CHITIN DEACETYLASE 1-RELATED"/>
    <property type="match status" value="1"/>
</dbReference>
<keyword evidence="3" id="KW-0472">Membrane</keyword>
<organism evidence="5 6">
    <name type="scientific">Massiliimalia timonensis</name>
    <dbReference type="NCBI Taxonomy" id="1987501"/>
    <lineage>
        <taxon>Bacteria</taxon>
        <taxon>Bacillati</taxon>
        <taxon>Bacillota</taxon>
        <taxon>Clostridia</taxon>
        <taxon>Eubacteriales</taxon>
        <taxon>Oscillospiraceae</taxon>
        <taxon>Massiliimalia</taxon>
    </lineage>
</organism>
<reference evidence="5" key="1">
    <citation type="submission" date="2020-08" db="EMBL/GenBank/DDBJ databases">
        <title>Genome public.</title>
        <authorList>
            <person name="Liu C."/>
            <person name="Sun Q."/>
        </authorList>
    </citation>
    <scope>NUCLEOTIDE SEQUENCE</scope>
    <source>
        <strain evidence="5">NSJ-15</strain>
    </source>
</reference>
<evidence type="ECO:0000313" key="6">
    <source>
        <dbReference type="Proteomes" id="UP000632659"/>
    </source>
</evidence>
<evidence type="ECO:0000256" key="3">
    <source>
        <dbReference type="SAM" id="Phobius"/>
    </source>
</evidence>
<dbReference type="InterPro" id="IPR037126">
    <property type="entry name" value="PdaC/RsiV-like_sf"/>
</dbReference>
<accession>A0A8J6P7U1</accession>
<dbReference type="Gene3D" id="3.20.20.370">
    <property type="entry name" value="Glycoside hydrolase/deacetylase"/>
    <property type="match status" value="1"/>
</dbReference>
<sequence length="493" mass="56408">MMKVFDYQTDRDRFLRYNRRREIMAVVCGVILAVLCFGVLVFAWKSGIHLGKTRTIQPLNAKPAVQIANFRFQEEKVPEGYGIESVIKFEKNYVLGIRYPTMEDEDMKTLLKEDTDLLVSSIQKAFQQEDRVKTTVTLDFNIVPCGSQYMTVVYHIIQEFEDGAPAQEQISTCLYDLKAKKSIDIQEVFKDSYPKFMSRFVRDYFSKQEDLNALTEKEEFQAASDAVWNAYQRISYGEDSVTVYFDAGQLFDVSKGVLQVSVPYEDLIGYMNLNIADYHMPFVPDREIDKKRPMVALTFDDGPYSPVGNRILDALEKADGRATFFYVGNRINGQTAKVIQRAYEMGCEISSHTYDHPNLTKLTPDQISAQLDRTDERLKKFIGVGATTVRPPFGAVNDTVKRSVDKPMVTWSIDTLDWKTKNKDSIVKEITDKVKDGDIILMHELYPTTAEACEEVIPLLHEQGYQLVTVQELMSARGIEMKDGSVYYRASKK</sequence>
<dbReference type="SUPFAM" id="SSF88713">
    <property type="entry name" value="Glycoside hydrolase/deacetylase"/>
    <property type="match status" value="1"/>
</dbReference>
<dbReference type="GO" id="GO:0046872">
    <property type="term" value="F:metal ion binding"/>
    <property type="evidence" value="ECO:0007669"/>
    <property type="project" value="UniProtKB-KW"/>
</dbReference>
<dbReference type="GO" id="GO:0016020">
    <property type="term" value="C:membrane"/>
    <property type="evidence" value="ECO:0007669"/>
    <property type="project" value="TreeGrafter"/>
</dbReference>
<name>A0A8J6P7U1_9FIRM</name>
<evidence type="ECO:0000256" key="1">
    <source>
        <dbReference type="ARBA" id="ARBA00022723"/>
    </source>
</evidence>
<dbReference type="GO" id="GO:0005975">
    <property type="term" value="P:carbohydrate metabolic process"/>
    <property type="evidence" value="ECO:0007669"/>
    <property type="project" value="InterPro"/>
</dbReference>
<gene>
    <name evidence="5" type="ORF">H8702_08060</name>
</gene>
<dbReference type="InterPro" id="IPR002509">
    <property type="entry name" value="NODB_dom"/>
</dbReference>
<dbReference type="CDD" id="cd10954">
    <property type="entry name" value="CE4_CtAXE_like"/>
    <property type="match status" value="1"/>
</dbReference>
<dbReference type="PROSITE" id="PS51677">
    <property type="entry name" value="NODB"/>
    <property type="match status" value="1"/>
</dbReference>
<keyword evidence="2" id="KW-0378">Hydrolase</keyword>
<dbReference type="PANTHER" id="PTHR10587">
    <property type="entry name" value="GLYCOSYL TRANSFERASE-RELATED"/>
    <property type="match status" value="1"/>
</dbReference>
<dbReference type="AlphaFoldDB" id="A0A8J6P7U1"/>
<proteinExistence type="predicted"/>
<feature type="domain" description="NodB homology" evidence="4">
    <location>
        <begin position="293"/>
        <end position="468"/>
    </location>
</feature>
<dbReference type="GO" id="GO:0016810">
    <property type="term" value="F:hydrolase activity, acting on carbon-nitrogen (but not peptide) bonds"/>
    <property type="evidence" value="ECO:0007669"/>
    <property type="project" value="InterPro"/>
</dbReference>
<keyword evidence="1" id="KW-0479">Metal-binding</keyword>
<dbReference type="EMBL" id="JACRTL010000004">
    <property type="protein sequence ID" value="MBC8611070.1"/>
    <property type="molecule type" value="Genomic_DNA"/>
</dbReference>
<keyword evidence="6" id="KW-1185">Reference proteome</keyword>
<dbReference type="InterPro" id="IPR050248">
    <property type="entry name" value="Polysacc_deacetylase_ArnD"/>
</dbReference>
<dbReference type="Gene3D" id="3.90.640.20">
    <property type="entry name" value="Heat-shock cognate protein, ATPase"/>
    <property type="match status" value="1"/>
</dbReference>
<keyword evidence="3" id="KW-0812">Transmembrane</keyword>
<evidence type="ECO:0000256" key="2">
    <source>
        <dbReference type="ARBA" id="ARBA00022801"/>
    </source>
</evidence>
<dbReference type="InterPro" id="IPR011330">
    <property type="entry name" value="Glyco_hydro/deAcase_b/a-brl"/>
</dbReference>
<evidence type="ECO:0000259" key="4">
    <source>
        <dbReference type="PROSITE" id="PS51677"/>
    </source>
</evidence>
<feature type="transmembrane region" description="Helical" evidence="3">
    <location>
        <begin position="23"/>
        <end position="44"/>
    </location>
</feature>
<dbReference type="Proteomes" id="UP000632659">
    <property type="component" value="Unassembled WGS sequence"/>
</dbReference>
<keyword evidence="3" id="KW-1133">Transmembrane helix</keyword>
<evidence type="ECO:0000313" key="5">
    <source>
        <dbReference type="EMBL" id="MBC8611070.1"/>
    </source>
</evidence>
<dbReference type="Pfam" id="PF01522">
    <property type="entry name" value="Polysacc_deac_1"/>
    <property type="match status" value="1"/>
</dbReference>
<comment type="caution">
    <text evidence="5">The sequence shown here is derived from an EMBL/GenBank/DDBJ whole genome shotgun (WGS) entry which is preliminary data.</text>
</comment>
<dbReference type="RefSeq" id="WP_178085807.1">
    <property type="nucleotide sequence ID" value="NZ_JACRTL010000004.1"/>
</dbReference>
<protein>
    <submittedName>
        <fullName evidence="5">Polysaccharide deacetylase family protein</fullName>
    </submittedName>
</protein>